<reference evidence="2" key="1">
    <citation type="journal article" date="2023" name="GigaByte">
        <title>Genome assembly of the bearded iris, Iris pallida Lam.</title>
        <authorList>
            <person name="Bruccoleri R.E."/>
            <person name="Oakeley E.J."/>
            <person name="Faust A.M.E."/>
            <person name="Altorfer M."/>
            <person name="Dessus-Babus S."/>
            <person name="Burckhardt D."/>
            <person name="Oertli M."/>
            <person name="Naumann U."/>
            <person name="Petersen F."/>
            <person name="Wong J."/>
        </authorList>
    </citation>
    <scope>NUCLEOTIDE SEQUENCE</scope>
    <source>
        <strain evidence="2">GSM-AAB239-AS_SAM_17_03QT</strain>
    </source>
</reference>
<gene>
    <name evidence="2" type="ORF">M6B38_256955</name>
</gene>
<feature type="compositionally biased region" description="Basic residues" evidence="1">
    <location>
        <begin position="1"/>
        <end position="15"/>
    </location>
</feature>
<dbReference type="EMBL" id="JANAVB010001997">
    <property type="protein sequence ID" value="KAJ6851934.1"/>
    <property type="molecule type" value="Genomic_DNA"/>
</dbReference>
<proteinExistence type="predicted"/>
<name>A0AAX6IGL0_IRIPA</name>
<evidence type="ECO:0000313" key="3">
    <source>
        <dbReference type="Proteomes" id="UP001140949"/>
    </source>
</evidence>
<feature type="region of interest" description="Disordered" evidence="1">
    <location>
        <begin position="1"/>
        <end position="22"/>
    </location>
</feature>
<accession>A0AAX6IGL0</accession>
<evidence type="ECO:0000256" key="1">
    <source>
        <dbReference type="SAM" id="MobiDB-lite"/>
    </source>
</evidence>
<organism evidence="2 3">
    <name type="scientific">Iris pallida</name>
    <name type="common">Sweet iris</name>
    <dbReference type="NCBI Taxonomy" id="29817"/>
    <lineage>
        <taxon>Eukaryota</taxon>
        <taxon>Viridiplantae</taxon>
        <taxon>Streptophyta</taxon>
        <taxon>Embryophyta</taxon>
        <taxon>Tracheophyta</taxon>
        <taxon>Spermatophyta</taxon>
        <taxon>Magnoliopsida</taxon>
        <taxon>Liliopsida</taxon>
        <taxon>Asparagales</taxon>
        <taxon>Iridaceae</taxon>
        <taxon>Iridoideae</taxon>
        <taxon>Irideae</taxon>
        <taxon>Iris</taxon>
    </lineage>
</organism>
<dbReference type="Proteomes" id="UP001140949">
    <property type="component" value="Unassembled WGS sequence"/>
</dbReference>
<evidence type="ECO:0000313" key="2">
    <source>
        <dbReference type="EMBL" id="KAJ6851934.1"/>
    </source>
</evidence>
<keyword evidence="3" id="KW-1185">Reference proteome</keyword>
<comment type="caution">
    <text evidence="2">The sequence shown here is derived from an EMBL/GenBank/DDBJ whole genome shotgun (WGS) entry which is preliminary data.</text>
</comment>
<reference evidence="2" key="2">
    <citation type="submission" date="2023-04" db="EMBL/GenBank/DDBJ databases">
        <authorList>
            <person name="Bruccoleri R.E."/>
            <person name="Oakeley E.J."/>
            <person name="Faust A.-M."/>
            <person name="Dessus-Babus S."/>
            <person name="Altorfer M."/>
            <person name="Burckhardt D."/>
            <person name="Oertli M."/>
            <person name="Naumann U."/>
            <person name="Petersen F."/>
            <person name="Wong J."/>
        </authorList>
    </citation>
    <scope>NUCLEOTIDE SEQUENCE</scope>
    <source>
        <strain evidence="2">GSM-AAB239-AS_SAM_17_03QT</strain>
        <tissue evidence="2">Leaf</tissue>
    </source>
</reference>
<dbReference type="AlphaFoldDB" id="A0AAX6IGL0"/>
<protein>
    <submittedName>
        <fullName evidence="2">Regulatory-associated protein of TOR 2 isoform X2</fullName>
    </submittedName>
</protein>
<sequence>MKKNSKKSKQQKKKPSFSSPLLPLFNSSTTPLFPLSKNALSKNSFIGLGFRFFESSGGYLVADFASTADEGSSRHYDVQFFASNFIQAPISALLEYSGILRPRSSHADGETSSIVPAAPSAGVVSIQRNGEGNEAPAVGERE</sequence>